<evidence type="ECO:0000313" key="2">
    <source>
        <dbReference type="EMBL" id="MEN2791344.1"/>
    </source>
</evidence>
<dbReference type="Gene3D" id="3.10.129.10">
    <property type="entry name" value="Hotdog Thioesterase"/>
    <property type="match status" value="1"/>
</dbReference>
<dbReference type="SUPFAM" id="SSF54637">
    <property type="entry name" value="Thioesterase/thiol ester dehydrase-isomerase"/>
    <property type="match status" value="1"/>
</dbReference>
<dbReference type="Pfam" id="PF01575">
    <property type="entry name" value="MaoC_dehydratas"/>
    <property type="match status" value="1"/>
</dbReference>
<sequence>MANSAFVNAAISSCETEVQGMQDLTFDQVAIGDGLPEFITAPISRTTLALYAGASADHNPLHIDSDFAKSAGMTDVFAHGMLSMAYLAQLLTRWVRQEQIISWRVRFLSITPLHAQVVCSGEIIEKIAGEKQVKLAIKAKIKDGADTLAGEALVRLP</sequence>
<reference evidence="2 3" key="1">
    <citation type="submission" date="2024-05" db="EMBL/GenBank/DDBJ databases">
        <authorList>
            <person name="Liu Q."/>
            <person name="Xin Y.-H."/>
        </authorList>
    </citation>
    <scope>NUCLEOTIDE SEQUENCE [LARGE SCALE GENOMIC DNA]</scope>
    <source>
        <strain evidence="2 3">CGMCC 1.10181</strain>
    </source>
</reference>
<dbReference type="EMBL" id="JBDIME010000016">
    <property type="protein sequence ID" value="MEN2791344.1"/>
    <property type="molecule type" value="Genomic_DNA"/>
</dbReference>
<keyword evidence="3" id="KW-1185">Reference proteome</keyword>
<protein>
    <submittedName>
        <fullName evidence="2">MaoC/PaaZ C-terminal domain-containing protein</fullName>
    </submittedName>
</protein>
<dbReference type="Proteomes" id="UP001419910">
    <property type="component" value="Unassembled WGS sequence"/>
</dbReference>
<name>A0ABU9Y6B0_9SPHN</name>
<gene>
    <name evidence="2" type="ORF">ABC974_17040</name>
</gene>
<dbReference type="RefSeq" id="WP_343892401.1">
    <property type="nucleotide sequence ID" value="NZ_BAAAEH010000059.1"/>
</dbReference>
<feature type="domain" description="MaoC-like" evidence="1">
    <location>
        <begin position="39"/>
        <end position="138"/>
    </location>
</feature>
<organism evidence="2 3">
    <name type="scientific">Sphingomonas oligophenolica</name>
    <dbReference type="NCBI Taxonomy" id="301154"/>
    <lineage>
        <taxon>Bacteria</taxon>
        <taxon>Pseudomonadati</taxon>
        <taxon>Pseudomonadota</taxon>
        <taxon>Alphaproteobacteria</taxon>
        <taxon>Sphingomonadales</taxon>
        <taxon>Sphingomonadaceae</taxon>
        <taxon>Sphingomonas</taxon>
    </lineage>
</organism>
<dbReference type="PANTHER" id="PTHR43841:SF3">
    <property type="entry name" value="(3R)-HYDROXYACYL-ACP DEHYDRATASE SUBUNIT HADB"/>
    <property type="match status" value="1"/>
</dbReference>
<evidence type="ECO:0000259" key="1">
    <source>
        <dbReference type="Pfam" id="PF01575"/>
    </source>
</evidence>
<dbReference type="InterPro" id="IPR029069">
    <property type="entry name" value="HotDog_dom_sf"/>
</dbReference>
<proteinExistence type="predicted"/>
<accession>A0ABU9Y6B0</accession>
<dbReference type="PANTHER" id="PTHR43841">
    <property type="entry name" value="3-HYDROXYACYL-THIOESTER DEHYDRATASE HTDX-RELATED"/>
    <property type="match status" value="1"/>
</dbReference>
<evidence type="ECO:0000313" key="3">
    <source>
        <dbReference type="Proteomes" id="UP001419910"/>
    </source>
</evidence>
<dbReference type="InterPro" id="IPR002539">
    <property type="entry name" value="MaoC-like_dom"/>
</dbReference>
<comment type="caution">
    <text evidence="2">The sequence shown here is derived from an EMBL/GenBank/DDBJ whole genome shotgun (WGS) entry which is preliminary data.</text>
</comment>